<dbReference type="Gene3D" id="6.10.250.2540">
    <property type="match status" value="1"/>
</dbReference>
<gene>
    <name evidence="2" type="ORF">AUJ40_01025</name>
</gene>
<organism evidence="2 3">
    <name type="scientific">Candidatus Berkelbacteria bacterium CG1_02_42_45</name>
    <dbReference type="NCBI Taxonomy" id="1805036"/>
    <lineage>
        <taxon>Bacteria</taxon>
        <taxon>Candidatus Berkelbacteria</taxon>
    </lineage>
</organism>
<dbReference type="Proteomes" id="UP000182753">
    <property type="component" value="Unassembled WGS sequence"/>
</dbReference>
<reference evidence="2 3" key="1">
    <citation type="journal article" date="2016" name="Environ. Microbiol.">
        <title>Genomic resolution of a cold subsurface aquifer community provides metabolic insights for novel microbes adapted to high CO concentrations.</title>
        <authorList>
            <person name="Probst A.J."/>
            <person name="Castelle C.J."/>
            <person name="Singh A."/>
            <person name="Brown C.T."/>
            <person name="Anantharaman K."/>
            <person name="Sharon I."/>
            <person name="Hug L.A."/>
            <person name="Burstein D."/>
            <person name="Emerson J.B."/>
            <person name="Thomas B.C."/>
            <person name="Banfield J.F."/>
        </authorList>
    </citation>
    <scope>NUCLEOTIDE SEQUENCE [LARGE SCALE GENOMIC DNA]</scope>
    <source>
        <strain evidence="2">CG1_02_42_45</strain>
    </source>
</reference>
<keyword evidence="1" id="KW-0175">Coiled coil</keyword>
<proteinExistence type="predicted"/>
<evidence type="ECO:0008006" key="4">
    <source>
        <dbReference type="Google" id="ProtNLM"/>
    </source>
</evidence>
<name>A0A1J4RSA2_9BACT</name>
<feature type="coiled-coil region" evidence="1">
    <location>
        <begin position="65"/>
        <end position="124"/>
    </location>
</feature>
<accession>A0A1J4RSA2</accession>
<protein>
    <recommendedName>
        <fullName evidence="4">t-SNARE coiled-coil homology domain-containing protein</fullName>
    </recommendedName>
</protein>
<dbReference type="AlphaFoldDB" id="A0A1J4RSA2"/>
<evidence type="ECO:0000313" key="3">
    <source>
        <dbReference type="Proteomes" id="UP000182753"/>
    </source>
</evidence>
<sequence length="126" mass="14507">MKEKEITLNNLATKVDDLAITINDLASATVTGFVDSQKRFESIDKRFEKIDQRFDHLDNETKLIRIEISNGLREIKDEIKRLDERIDGVLKMANEDIAVVIRKVEIVELELTKLKQKIAKLKLANS</sequence>
<comment type="caution">
    <text evidence="2">The sequence shown here is derived from an EMBL/GenBank/DDBJ whole genome shotgun (WGS) entry which is preliminary data.</text>
</comment>
<evidence type="ECO:0000313" key="2">
    <source>
        <dbReference type="EMBL" id="OIN89896.1"/>
    </source>
</evidence>
<dbReference type="EMBL" id="MNUJ01000021">
    <property type="protein sequence ID" value="OIN89896.1"/>
    <property type="molecule type" value="Genomic_DNA"/>
</dbReference>
<evidence type="ECO:0000256" key="1">
    <source>
        <dbReference type="SAM" id="Coils"/>
    </source>
</evidence>